<reference evidence="3" key="1">
    <citation type="submission" date="2025-08" db="UniProtKB">
        <authorList>
            <consortium name="RefSeq"/>
        </authorList>
    </citation>
    <scope>IDENTIFICATION</scope>
    <source>
        <tissue evidence="3">Whole body</tissue>
    </source>
</reference>
<gene>
    <name evidence="3" type="primary">LOC112688226</name>
</gene>
<dbReference type="PANTHER" id="PTHR28663:SF1">
    <property type="entry name" value="CILIA- AND FLAGELLA- ASSOCIATED PROTEIN 210"/>
    <property type="match status" value="1"/>
</dbReference>
<dbReference type="OrthoDB" id="331765at2759"/>
<keyword evidence="2" id="KW-1185">Reference proteome</keyword>
<dbReference type="GeneID" id="112688226"/>
<proteinExistence type="predicted"/>
<keyword evidence="1" id="KW-0175">Coiled coil</keyword>
<dbReference type="Proteomes" id="UP000694846">
    <property type="component" value="Unplaced"/>
</dbReference>
<accession>A0A8B8G1J4</accession>
<organism evidence="2 3">
    <name type="scientific">Sipha flava</name>
    <name type="common">yellow sugarcane aphid</name>
    <dbReference type="NCBI Taxonomy" id="143950"/>
    <lineage>
        <taxon>Eukaryota</taxon>
        <taxon>Metazoa</taxon>
        <taxon>Ecdysozoa</taxon>
        <taxon>Arthropoda</taxon>
        <taxon>Hexapoda</taxon>
        <taxon>Insecta</taxon>
        <taxon>Pterygota</taxon>
        <taxon>Neoptera</taxon>
        <taxon>Paraneoptera</taxon>
        <taxon>Hemiptera</taxon>
        <taxon>Sternorrhyncha</taxon>
        <taxon>Aphidomorpha</taxon>
        <taxon>Aphidoidea</taxon>
        <taxon>Aphididae</taxon>
        <taxon>Sipha</taxon>
    </lineage>
</organism>
<sequence length="472" mass="56780">MKNISVQLNGKKVPGLIIEKNEWNQLNKLISDADVKKAKQIDRQNKLIIKTTKRNEIRHKEQLEKIAAKQKKFLDDIEAEHQIRDKIRNQEILEKRNKINKNLQLNIWSNKDSTKMIQSEVYKMQVLKERNLQIEFDKAERMKTQEKECLLKMEQNAEAEKYRKDKLEQKKKQAEIKKANNAILLNELKIREDLSRNEILRLKNEGIAEVQLIKQEIEKNKKEEQAKIQAKKKIMEQDHNENRRIVAMKTELRQLEELNANTAVAKANELKKRVYKLIKLKEIKMKEEKQELFEKFTEKTKKNLRESSEKLKMEDHYNIEENEQKYQEEKLQKEELIKKRRKISEDNKKMFEEKDQKEKERLTLSRRWEQERRQRENKMLCDLEQLHKEAKINETNNYRKILNDQCATKQAIKLDNLQAERKDYDALIKLWHQDEAEFTTYTKSIIDKYAKDGVTVVPLLKAIKEYTANSRK</sequence>
<dbReference type="InterPro" id="IPR039986">
    <property type="entry name" value="CFAP210"/>
</dbReference>
<feature type="coiled-coil region" evidence="1">
    <location>
        <begin position="319"/>
        <end position="360"/>
    </location>
</feature>
<protein>
    <submittedName>
        <fullName evidence="3">Golgin subfamily A member 6-like protein 22</fullName>
    </submittedName>
</protein>
<feature type="coiled-coil region" evidence="1">
    <location>
        <begin position="150"/>
        <end position="268"/>
    </location>
</feature>
<evidence type="ECO:0000313" key="2">
    <source>
        <dbReference type="Proteomes" id="UP000694846"/>
    </source>
</evidence>
<evidence type="ECO:0000313" key="3">
    <source>
        <dbReference type="RefSeq" id="XP_025417109.1"/>
    </source>
</evidence>
<name>A0A8B8G1J4_9HEMI</name>
<dbReference type="AlphaFoldDB" id="A0A8B8G1J4"/>
<dbReference type="PANTHER" id="PTHR28663">
    <property type="entry name" value="COILED-COIL DOMAIN-CONTAINING PROTEIN 173"/>
    <property type="match status" value="1"/>
</dbReference>
<evidence type="ECO:0000256" key="1">
    <source>
        <dbReference type="SAM" id="Coils"/>
    </source>
</evidence>
<dbReference type="RefSeq" id="XP_025417109.1">
    <property type="nucleotide sequence ID" value="XM_025561324.1"/>
</dbReference>